<accession>A0A849K745</accession>
<feature type="chain" id="PRO_5032850770" evidence="4">
    <location>
        <begin position="23"/>
        <end position="430"/>
    </location>
</feature>
<dbReference type="Pfam" id="PF01547">
    <property type="entry name" value="SBP_bac_1"/>
    <property type="match status" value="1"/>
</dbReference>
<comment type="caution">
    <text evidence="5">The sequence shown here is derived from an EMBL/GenBank/DDBJ whole genome shotgun (WGS) entry which is preliminary data.</text>
</comment>
<gene>
    <name evidence="5" type="ORF">HLI28_15005</name>
</gene>
<reference evidence="5 6" key="1">
    <citation type="submission" date="2020-05" db="EMBL/GenBank/DDBJ databases">
        <title>Genome sequence of Isoptericola sp. JC619 isolated from Chilika lagoon, India.</title>
        <authorList>
            <person name="Kumar D."/>
            <person name="Appam K."/>
            <person name="Gandham S."/>
            <person name="Uppada J."/>
            <person name="Sasikala C."/>
            <person name="Venkata Ramana C."/>
        </authorList>
    </citation>
    <scope>NUCLEOTIDE SEQUENCE [LARGE SCALE GENOMIC DNA]</scope>
    <source>
        <strain evidence="5 6">JC619</strain>
    </source>
</reference>
<dbReference type="AlphaFoldDB" id="A0A849K745"/>
<evidence type="ECO:0000313" key="5">
    <source>
        <dbReference type="EMBL" id="NNU28841.1"/>
    </source>
</evidence>
<dbReference type="InterPro" id="IPR006059">
    <property type="entry name" value="SBP"/>
</dbReference>
<dbReference type="GO" id="GO:0055052">
    <property type="term" value="C:ATP-binding cassette (ABC) transporter complex, substrate-binding subunit-containing"/>
    <property type="evidence" value="ECO:0007669"/>
    <property type="project" value="TreeGrafter"/>
</dbReference>
<evidence type="ECO:0000256" key="3">
    <source>
        <dbReference type="ARBA" id="ARBA00022729"/>
    </source>
</evidence>
<protein>
    <submittedName>
        <fullName evidence="5">Extracellular solute-binding protein</fullName>
    </submittedName>
</protein>
<dbReference type="GO" id="GO:0042956">
    <property type="term" value="P:maltodextrin transmembrane transport"/>
    <property type="evidence" value="ECO:0007669"/>
    <property type="project" value="TreeGrafter"/>
</dbReference>
<sequence length="430" mass="45420">MRSRRSLAVTAALVMGLGTLTACGSGDEGGSAEEGGPVTLTVWHNSTTGPGKQYWEDATAAYTEEHPDVDFEIQSIQNEDMDGKLQTAVNSGDMPDVFMARGGQKLADIVASGNVKDLTGTLSDEAKDTMGAALSAFTVDGKNYAMPLAVLPGGMFYSQDLYDEAGVSGTPTTIDELEQVDAQLKDAGIEPIALGAKAAWPAAHWFYFFALRECSQETIESLSTSADFSDECWLRAGQDLEDFAATEPFHEGFLTTDPQEGAGSSAGLIANHEAAMELMGGWNVGVIASLTPDQQPLDDLGWFPFPEVEGGEGDPTAMMGGVDGFSCSQDSPSACEDFLNFIATKDQQEQYAEAYQTIPANQDAQEVVEDPALQPIMEAYNDAAYVSTWMDTVLGQNVGNALNTAVVELLAGQGDAAGIVSTMETAASRG</sequence>
<dbReference type="EMBL" id="JABFAJ010000027">
    <property type="protein sequence ID" value="NNU28841.1"/>
    <property type="molecule type" value="Genomic_DNA"/>
</dbReference>
<proteinExistence type="inferred from homology"/>
<dbReference type="GO" id="GO:1901982">
    <property type="term" value="F:maltose binding"/>
    <property type="evidence" value="ECO:0007669"/>
    <property type="project" value="TreeGrafter"/>
</dbReference>
<dbReference type="SUPFAM" id="SSF53850">
    <property type="entry name" value="Periplasmic binding protein-like II"/>
    <property type="match status" value="1"/>
</dbReference>
<dbReference type="PANTHER" id="PTHR30061">
    <property type="entry name" value="MALTOSE-BINDING PERIPLASMIC PROTEIN"/>
    <property type="match status" value="1"/>
</dbReference>
<dbReference type="PANTHER" id="PTHR30061:SF50">
    <property type="entry name" value="MALTOSE_MALTODEXTRIN-BINDING PERIPLASMIC PROTEIN"/>
    <property type="match status" value="1"/>
</dbReference>
<evidence type="ECO:0000256" key="2">
    <source>
        <dbReference type="ARBA" id="ARBA00022448"/>
    </source>
</evidence>
<organism evidence="5 6">
    <name type="scientific">Isoptericola sediminis</name>
    <dbReference type="NCBI Taxonomy" id="2733572"/>
    <lineage>
        <taxon>Bacteria</taxon>
        <taxon>Bacillati</taxon>
        <taxon>Actinomycetota</taxon>
        <taxon>Actinomycetes</taxon>
        <taxon>Micrococcales</taxon>
        <taxon>Promicromonosporaceae</taxon>
        <taxon>Isoptericola</taxon>
    </lineage>
</organism>
<dbReference type="RefSeq" id="WP_171248406.1">
    <property type="nucleotide sequence ID" value="NZ_JABFAJ010000027.1"/>
</dbReference>
<feature type="signal peptide" evidence="4">
    <location>
        <begin position="1"/>
        <end position="22"/>
    </location>
</feature>
<dbReference type="GO" id="GO:0015768">
    <property type="term" value="P:maltose transport"/>
    <property type="evidence" value="ECO:0007669"/>
    <property type="project" value="TreeGrafter"/>
</dbReference>
<keyword evidence="3 4" id="KW-0732">Signal</keyword>
<dbReference type="PROSITE" id="PS51257">
    <property type="entry name" value="PROKAR_LIPOPROTEIN"/>
    <property type="match status" value="1"/>
</dbReference>
<evidence type="ECO:0000256" key="1">
    <source>
        <dbReference type="ARBA" id="ARBA00008520"/>
    </source>
</evidence>
<comment type="similarity">
    <text evidence="1">Belongs to the bacterial solute-binding protein 1 family.</text>
</comment>
<dbReference type="Proteomes" id="UP000557204">
    <property type="component" value="Unassembled WGS sequence"/>
</dbReference>
<name>A0A849K745_9MICO</name>
<keyword evidence="2" id="KW-0813">Transport</keyword>
<keyword evidence="6" id="KW-1185">Reference proteome</keyword>
<evidence type="ECO:0000256" key="4">
    <source>
        <dbReference type="SAM" id="SignalP"/>
    </source>
</evidence>
<evidence type="ECO:0000313" key="6">
    <source>
        <dbReference type="Proteomes" id="UP000557204"/>
    </source>
</evidence>
<dbReference type="Gene3D" id="3.40.190.10">
    <property type="entry name" value="Periplasmic binding protein-like II"/>
    <property type="match status" value="2"/>
</dbReference>